<comment type="caution">
    <text evidence="3">The sequence shown here is derived from an EMBL/GenBank/DDBJ whole genome shotgun (WGS) entry which is preliminary data.</text>
</comment>
<dbReference type="AlphaFoldDB" id="A0AAV9JWE4"/>
<organism evidence="3 4">
    <name type="scientific">Oleoguttula mirabilis</name>
    <dbReference type="NCBI Taxonomy" id="1507867"/>
    <lineage>
        <taxon>Eukaryota</taxon>
        <taxon>Fungi</taxon>
        <taxon>Dikarya</taxon>
        <taxon>Ascomycota</taxon>
        <taxon>Pezizomycotina</taxon>
        <taxon>Dothideomycetes</taxon>
        <taxon>Dothideomycetidae</taxon>
        <taxon>Mycosphaerellales</taxon>
        <taxon>Teratosphaeriaceae</taxon>
        <taxon>Oleoguttula</taxon>
    </lineage>
</organism>
<reference evidence="3 4" key="1">
    <citation type="submission" date="2021-11" db="EMBL/GenBank/DDBJ databases">
        <title>Black yeast isolated from Biological Soil Crust.</title>
        <authorList>
            <person name="Kurbessoian T."/>
        </authorList>
    </citation>
    <scope>NUCLEOTIDE SEQUENCE [LARGE SCALE GENOMIC DNA]</scope>
    <source>
        <strain evidence="3 4">CCFEE 5522</strain>
    </source>
</reference>
<evidence type="ECO:0000256" key="1">
    <source>
        <dbReference type="SAM" id="MobiDB-lite"/>
    </source>
</evidence>
<dbReference type="EMBL" id="JAVFHQ010000003">
    <property type="protein sequence ID" value="KAK4549936.1"/>
    <property type="molecule type" value="Genomic_DNA"/>
</dbReference>
<dbReference type="Gene3D" id="3.10.120.10">
    <property type="entry name" value="Cytochrome b5-like heme/steroid binding domain"/>
    <property type="match status" value="1"/>
</dbReference>
<protein>
    <recommendedName>
        <fullName evidence="2">Cytochrome b5 heme-binding domain-containing protein</fullName>
    </recommendedName>
</protein>
<dbReference type="PROSITE" id="PS50255">
    <property type="entry name" value="CYTOCHROME_B5_2"/>
    <property type="match status" value="1"/>
</dbReference>
<dbReference type="SUPFAM" id="SSF55856">
    <property type="entry name" value="Cytochrome b5-like heme/steroid binding domain"/>
    <property type="match status" value="1"/>
</dbReference>
<gene>
    <name evidence="3" type="ORF">LTR36_005237</name>
</gene>
<sequence length="161" mass="18622">MGRIRLASFRAQRTLPKEKPMMVNEKLDAGEVEQIECVEVKTEDSTNPFLPKRTKEKDLPFIPPTEVRKRDGKGDSRLWIVVDTVVLDVTEYQNQHPGGRSIIAGFRGQDCSWQWWSFHDRTIWQSIAGSLRVGRTVGVENPHRRPRTIVGLRKHGFDDWD</sequence>
<evidence type="ECO:0000313" key="3">
    <source>
        <dbReference type="EMBL" id="KAK4549936.1"/>
    </source>
</evidence>
<dbReference type="InterPro" id="IPR036400">
    <property type="entry name" value="Cyt_B5-like_heme/steroid_sf"/>
</dbReference>
<dbReference type="InterPro" id="IPR001199">
    <property type="entry name" value="Cyt_B5-like_heme/steroid-bd"/>
</dbReference>
<dbReference type="SMART" id="SM01117">
    <property type="entry name" value="Cyt-b5"/>
    <property type="match status" value="1"/>
</dbReference>
<name>A0AAV9JWE4_9PEZI</name>
<feature type="domain" description="Cytochrome b5 heme-binding" evidence="2">
    <location>
        <begin position="59"/>
        <end position="137"/>
    </location>
</feature>
<feature type="region of interest" description="Disordered" evidence="1">
    <location>
        <begin position="46"/>
        <end position="71"/>
    </location>
</feature>
<accession>A0AAV9JWE4</accession>
<keyword evidence="4" id="KW-1185">Reference proteome</keyword>
<proteinExistence type="predicted"/>
<evidence type="ECO:0000313" key="4">
    <source>
        <dbReference type="Proteomes" id="UP001324427"/>
    </source>
</evidence>
<dbReference type="Pfam" id="PF00173">
    <property type="entry name" value="Cyt-b5"/>
    <property type="match status" value="1"/>
</dbReference>
<evidence type="ECO:0000259" key="2">
    <source>
        <dbReference type="PROSITE" id="PS50255"/>
    </source>
</evidence>
<dbReference type="Proteomes" id="UP001324427">
    <property type="component" value="Unassembled WGS sequence"/>
</dbReference>